<feature type="region of interest" description="Disordered" evidence="1">
    <location>
        <begin position="155"/>
        <end position="192"/>
    </location>
</feature>
<evidence type="ECO:0000313" key="3">
    <source>
        <dbReference type="EMBL" id="TWU42983.1"/>
    </source>
</evidence>
<dbReference type="RefSeq" id="WP_146599490.1">
    <property type="nucleotide sequence ID" value="NZ_SJPY01000003.1"/>
</dbReference>
<accession>A0A5C6DZX0</accession>
<protein>
    <submittedName>
        <fullName evidence="3">Uncharacterized protein</fullName>
    </submittedName>
</protein>
<feature type="compositionally biased region" description="Acidic residues" evidence="1">
    <location>
        <begin position="174"/>
        <end position="183"/>
    </location>
</feature>
<keyword evidence="2" id="KW-0732">Signal</keyword>
<sequence precursor="true">MKTRSRLCIGVVCFLAIGLSSPGVLRAQDEKRPSLAAQQKSLAGVWEISEESNYAVPKLEIALQGDQLGIQFFLQTQSGQGKFGSAETLHLLSPFDGDESVPKDTILAFTTLSADDATMHFALTVLDGKMNVDAIKIASDGSQKLNRVISAGYAKSGNSSTTADVSSDDKLASVDEESDDAENGSETGVIKGRVDTGSTLRGTFTLSPAPDNIEPGANIEVGGPRPAFAFSKLPKGEYSLTFKGTADGVSKTRVWGDLEIAAAGDEPLILSLRSGE</sequence>
<dbReference type="EMBL" id="SJPY01000003">
    <property type="protein sequence ID" value="TWU42983.1"/>
    <property type="molecule type" value="Genomic_DNA"/>
</dbReference>
<name>A0A5C6DZX0_9BACT</name>
<evidence type="ECO:0000256" key="1">
    <source>
        <dbReference type="SAM" id="MobiDB-lite"/>
    </source>
</evidence>
<proteinExistence type="predicted"/>
<comment type="caution">
    <text evidence="3">The sequence shown here is derived from an EMBL/GenBank/DDBJ whole genome shotgun (WGS) entry which is preliminary data.</text>
</comment>
<evidence type="ECO:0000256" key="2">
    <source>
        <dbReference type="SAM" id="SignalP"/>
    </source>
</evidence>
<feature type="compositionally biased region" description="Polar residues" evidence="1">
    <location>
        <begin position="156"/>
        <end position="165"/>
    </location>
</feature>
<dbReference type="AlphaFoldDB" id="A0A5C6DZX0"/>
<feature type="chain" id="PRO_5022927443" evidence="2">
    <location>
        <begin position="28"/>
        <end position="276"/>
    </location>
</feature>
<dbReference type="Proteomes" id="UP000315471">
    <property type="component" value="Unassembled WGS sequence"/>
</dbReference>
<reference evidence="3 4" key="1">
    <citation type="submission" date="2019-02" db="EMBL/GenBank/DDBJ databases">
        <title>Deep-cultivation of Planctomycetes and their phenomic and genomic characterization uncovers novel biology.</title>
        <authorList>
            <person name="Wiegand S."/>
            <person name="Jogler M."/>
            <person name="Boedeker C."/>
            <person name="Pinto D."/>
            <person name="Vollmers J."/>
            <person name="Rivas-Marin E."/>
            <person name="Kohn T."/>
            <person name="Peeters S.H."/>
            <person name="Heuer A."/>
            <person name="Rast P."/>
            <person name="Oberbeckmann S."/>
            <person name="Bunk B."/>
            <person name="Jeske O."/>
            <person name="Meyerdierks A."/>
            <person name="Storesund J.E."/>
            <person name="Kallscheuer N."/>
            <person name="Luecker S."/>
            <person name="Lage O.M."/>
            <person name="Pohl T."/>
            <person name="Merkel B.J."/>
            <person name="Hornburger P."/>
            <person name="Mueller R.-W."/>
            <person name="Bruemmer F."/>
            <person name="Labrenz M."/>
            <person name="Spormann A.M."/>
            <person name="Op Den Camp H."/>
            <person name="Overmann J."/>
            <person name="Amann R."/>
            <person name="Jetten M.S.M."/>
            <person name="Mascher T."/>
            <person name="Medema M.H."/>
            <person name="Devos D.P."/>
            <person name="Kaster A.-K."/>
            <person name="Ovreas L."/>
            <person name="Rohde M."/>
            <person name="Galperin M.Y."/>
            <person name="Jogler C."/>
        </authorList>
    </citation>
    <scope>NUCLEOTIDE SEQUENCE [LARGE SCALE GENOMIC DNA]</scope>
    <source>
        <strain evidence="3 4">Q31b</strain>
    </source>
</reference>
<evidence type="ECO:0000313" key="4">
    <source>
        <dbReference type="Proteomes" id="UP000315471"/>
    </source>
</evidence>
<gene>
    <name evidence="3" type="ORF">Q31b_20170</name>
</gene>
<dbReference type="OrthoDB" id="271156at2"/>
<feature type="signal peptide" evidence="2">
    <location>
        <begin position="1"/>
        <end position="27"/>
    </location>
</feature>
<organism evidence="3 4">
    <name type="scientific">Novipirellula aureliae</name>
    <dbReference type="NCBI Taxonomy" id="2527966"/>
    <lineage>
        <taxon>Bacteria</taxon>
        <taxon>Pseudomonadati</taxon>
        <taxon>Planctomycetota</taxon>
        <taxon>Planctomycetia</taxon>
        <taxon>Pirellulales</taxon>
        <taxon>Pirellulaceae</taxon>
        <taxon>Novipirellula</taxon>
    </lineage>
</organism>
<keyword evidence="4" id="KW-1185">Reference proteome</keyword>